<reference evidence="6" key="2">
    <citation type="submission" date="2021-05" db="EMBL/GenBank/DDBJ databases">
        <authorList>
            <person name="Pain A."/>
        </authorList>
    </citation>
    <scope>NUCLEOTIDE SEQUENCE</scope>
    <source>
        <strain evidence="6">1802A</strain>
    </source>
</reference>
<dbReference type="PANTHER" id="PTHR21107:SF2">
    <property type="entry name" value="CYTOCHROME C OXIDASE ASSEMBLY PROTEIN COX19"/>
    <property type="match status" value="1"/>
</dbReference>
<proteinExistence type="inferred from homology"/>
<comment type="similarity">
    <text evidence="4">Belongs to the COX19 family.</text>
</comment>
<reference evidence="6" key="1">
    <citation type="journal article" date="2014" name="Nucleic Acids Res.">
        <title>The evolutionary dynamics of variant antigen genes in Babesia reveal a history of genomic innovation underlying host-parasite interaction.</title>
        <authorList>
            <person name="Jackson A.P."/>
            <person name="Otto T.D."/>
            <person name="Darby A."/>
            <person name="Ramaprasad A."/>
            <person name="Xia D."/>
            <person name="Echaide I.E."/>
            <person name="Farber M."/>
            <person name="Gahlot S."/>
            <person name="Gamble J."/>
            <person name="Gupta D."/>
            <person name="Gupta Y."/>
            <person name="Jackson L."/>
            <person name="Malandrin L."/>
            <person name="Malas T.B."/>
            <person name="Moussa E."/>
            <person name="Nair M."/>
            <person name="Reid A.J."/>
            <person name="Sanders M."/>
            <person name="Sharma J."/>
            <person name="Tracey A."/>
            <person name="Quail M.A."/>
            <person name="Weir W."/>
            <person name="Wastling J.M."/>
            <person name="Hall N."/>
            <person name="Willadsen P."/>
            <person name="Lingelbach K."/>
            <person name="Shiels B."/>
            <person name="Tait A."/>
            <person name="Berriman M."/>
            <person name="Allred D.R."/>
            <person name="Pain A."/>
        </authorList>
    </citation>
    <scope>NUCLEOTIDE SEQUENCE</scope>
    <source>
        <strain evidence="6">1802A</strain>
    </source>
</reference>
<dbReference type="GO" id="GO:0005758">
    <property type="term" value="C:mitochondrial intermembrane space"/>
    <property type="evidence" value="ECO:0007669"/>
    <property type="project" value="TreeGrafter"/>
</dbReference>
<comment type="subcellular location">
    <subcellularLocation>
        <location evidence="1">Cytoplasm</location>
    </subcellularLocation>
</comment>
<evidence type="ECO:0000256" key="5">
    <source>
        <dbReference type="SAM" id="MobiDB-lite"/>
    </source>
</evidence>
<sequence>MTVGTAARLTVTPPDRGSFPLDHEGLCKELSEKYVKCIGNLKGNALECRHLAAQYMQCRIDNKLLAEEPLTNFGFRERDINPNASANTPEQPVAGKDLMCPRDQRKEARGFVAGGAVVEKYAKEQSYLSKLLSKILN</sequence>
<feature type="region of interest" description="Disordered" evidence="5">
    <location>
        <begin position="76"/>
        <end position="99"/>
    </location>
</feature>
<keyword evidence="3" id="KW-1015">Disulfide bond</keyword>
<evidence type="ECO:0000256" key="4">
    <source>
        <dbReference type="ARBA" id="ARBA00038223"/>
    </source>
</evidence>
<dbReference type="AlphaFoldDB" id="A0AAD9LGM5"/>
<evidence type="ECO:0000256" key="3">
    <source>
        <dbReference type="ARBA" id="ARBA00023157"/>
    </source>
</evidence>
<organism evidence="6 7">
    <name type="scientific">Babesia divergens</name>
    <dbReference type="NCBI Taxonomy" id="32595"/>
    <lineage>
        <taxon>Eukaryota</taxon>
        <taxon>Sar</taxon>
        <taxon>Alveolata</taxon>
        <taxon>Apicomplexa</taxon>
        <taxon>Aconoidasida</taxon>
        <taxon>Piroplasmida</taxon>
        <taxon>Babesiidae</taxon>
        <taxon>Babesia</taxon>
    </lineage>
</organism>
<name>A0AAD9LGM5_BABDI</name>
<evidence type="ECO:0000256" key="2">
    <source>
        <dbReference type="ARBA" id="ARBA00022490"/>
    </source>
</evidence>
<evidence type="ECO:0000256" key="1">
    <source>
        <dbReference type="ARBA" id="ARBA00004496"/>
    </source>
</evidence>
<keyword evidence="2" id="KW-0963">Cytoplasm</keyword>
<dbReference type="EMBL" id="JAHBMH010000044">
    <property type="protein sequence ID" value="KAK1936023.1"/>
    <property type="molecule type" value="Genomic_DNA"/>
</dbReference>
<dbReference type="GO" id="GO:0033617">
    <property type="term" value="P:mitochondrial respiratory chain complex IV assembly"/>
    <property type="evidence" value="ECO:0007669"/>
    <property type="project" value="TreeGrafter"/>
</dbReference>
<evidence type="ECO:0000313" key="7">
    <source>
        <dbReference type="Proteomes" id="UP001195914"/>
    </source>
</evidence>
<evidence type="ECO:0000313" key="6">
    <source>
        <dbReference type="EMBL" id="KAK1936023.1"/>
    </source>
</evidence>
<gene>
    <name evidence="6" type="ORF">X943_000992</name>
</gene>
<accession>A0AAD9LGM5</accession>
<dbReference type="Proteomes" id="UP001195914">
    <property type="component" value="Unassembled WGS sequence"/>
</dbReference>
<dbReference type="PANTHER" id="PTHR21107">
    <property type="entry name" value="CYTOCHROME C OXIDASE ASSEMBLY PROTEIN COX19"/>
    <property type="match status" value="1"/>
</dbReference>
<protein>
    <recommendedName>
        <fullName evidence="8">Cytochrome c oxidase assembly protein COX19</fullName>
    </recommendedName>
</protein>
<evidence type="ECO:0008006" key="8">
    <source>
        <dbReference type="Google" id="ProtNLM"/>
    </source>
</evidence>
<comment type="caution">
    <text evidence="6">The sequence shown here is derived from an EMBL/GenBank/DDBJ whole genome shotgun (WGS) entry which is preliminary data.</text>
</comment>
<dbReference type="InterPro" id="IPR051383">
    <property type="entry name" value="COX19"/>
</dbReference>
<keyword evidence="7" id="KW-1185">Reference proteome</keyword>